<keyword evidence="3" id="KW-1185">Reference proteome</keyword>
<dbReference type="RefSeq" id="WP_076430863.1">
    <property type="nucleotide sequence ID" value="NZ_FTNO01000002.1"/>
</dbReference>
<dbReference type="EMBL" id="FTNO01000002">
    <property type="protein sequence ID" value="SIR57412.1"/>
    <property type="molecule type" value="Genomic_DNA"/>
</dbReference>
<dbReference type="OrthoDB" id="193731at2157"/>
<name>A0A1N7C1H4_9EURY</name>
<evidence type="ECO:0000313" key="2">
    <source>
        <dbReference type="EMBL" id="SIR57412.1"/>
    </source>
</evidence>
<dbReference type="Pfam" id="PF25256">
    <property type="entry name" value="DUF7857"/>
    <property type="match status" value="1"/>
</dbReference>
<dbReference type="Proteomes" id="UP000186914">
    <property type="component" value="Unassembled WGS sequence"/>
</dbReference>
<evidence type="ECO:0000256" key="1">
    <source>
        <dbReference type="SAM" id="MobiDB-lite"/>
    </source>
</evidence>
<feature type="region of interest" description="Disordered" evidence="1">
    <location>
        <begin position="101"/>
        <end position="122"/>
    </location>
</feature>
<gene>
    <name evidence="2" type="ORF">SAMN05421858_2896</name>
</gene>
<organism evidence="2 3">
    <name type="scientific">Haladaptatus litoreus</name>
    <dbReference type="NCBI Taxonomy" id="553468"/>
    <lineage>
        <taxon>Archaea</taxon>
        <taxon>Methanobacteriati</taxon>
        <taxon>Methanobacteriota</taxon>
        <taxon>Stenosarchaea group</taxon>
        <taxon>Halobacteria</taxon>
        <taxon>Halobacteriales</taxon>
        <taxon>Haladaptataceae</taxon>
        <taxon>Haladaptatus</taxon>
    </lineage>
</organism>
<feature type="compositionally biased region" description="Basic and acidic residues" evidence="1">
    <location>
        <begin position="101"/>
        <end position="113"/>
    </location>
</feature>
<evidence type="ECO:0000313" key="3">
    <source>
        <dbReference type="Proteomes" id="UP000186914"/>
    </source>
</evidence>
<reference evidence="3" key="1">
    <citation type="submission" date="2017-01" db="EMBL/GenBank/DDBJ databases">
        <authorList>
            <person name="Varghese N."/>
            <person name="Submissions S."/>
        </authorList>
    </citation>
    <scope>NUCLEOTIDE SEQUENCE [LARGE SCALE GENOMIC DNA]</scope>
    <source>
        <strain evidence="3">CGMCC 1.7737</strain>
    </source>
</reference>
<dbReference type="AlphaFoldDB" id="A0A1N7C1H4"/>
<accession>A0A1N7C1H4</accession>
<proteinExistence type="predicted"/>
<dbReference type="InterPro" id="IPR057179">
    <property type="entry name" value="DUF7857"/>
</dbReference>
<sequence length="205" mass="22689">MVTLRWTTDERSDGRKTITLVELVIENSTETPVRIRVGNRLDGRVWPPHREGVPETGWDDGGFEGVVAAGERRSLGYASPSELTGPDDVPAEIVWTERAAEPRSEETLRRSDFDGGDSSEEIQPTAESVVRALGDSRPPADAVAIPTNPELPEAVKSWLSRVEARIERRKRTGRAGEEPLSEDKRVLREVAERIDNLREQVGADG</sequence>
<protein>
    <submittedName>
        <fullName evidence="2">Uncharacterized protein</fullName>
    </submittedName>
</protein>